<name>A0ABV1HVB0_9FIRM</name>
<dbReference type="SUPFAM" id="SSF81653">
    <property type="entry name" value="Calcium ATPase, transduction domain A"/>
    <property type="match status" value="1"/>
</dbReference>
<comment type="subcellular location">
    <subcellularLocation>
        <location evidence="9">Cell membrane</location>
    </subcellularLocation>
    <subcellularLocation>
        <location evidence="1">Membrane</location>
        <topology evidence="1">Multi-pass membrane protein</topology>
    </subcellularLocation>
</comment>
<dbReference type="SUPFAM" id="SSF81665">
    <property type="entry name" value="Calcium ATPase, transmembrane domain M"/>
    <property type="match status" value="1"/>
</dbReference>
<keyword evidence="3" id="KW-0104">Cadmium</keyword>
<dbReference type="PRINTS" id="PR00120">
    <property type="entry name" value="HATPASE"/>
</dbReference>
<evidence type="ECO:0000256" key="3">
    <source>
        <dbReference type="ARBA" id="ARBA00022539"/>
    </source>
</evidence>
<evidence type="ECO:0000259" key="10">
    <source>
        <dbReference type="Pfam" id="PF00122"/>
    </source>
</evidence>
<keyword evidence="9" id="KW-0547">Nucleotide-binding</keyword>
<dbReference type="InterPro" id="IPR023214">
    <property type="entry name" value="HAD_sf"/>
</dbReference>
<dbReference type="InterPro" id="IPR001757">
    <property type="entry name" value="P_typ_ATPase"/>
</dbReference>
<dbReference type="PRINTS" id="PR00119">
    <property type="entry name" value="CATATPASE"/>
</dbReference>
<protein>
    <recommendedName>
        <fullName evidence="7">Cd(2+)-exporting ATPase</fullName>
        <ecNumber evidence="7">7.2.2.21</ecNumber>
    </recommendedName>
</protein>
<dbReference type="Proteomes" id="UP001478133">
    <property type="component" value="Unassembled WGS sequence"/>
</dbReference>
<evidence type="ECO:0000256" key="6">
    <source>
        <dbReference type="ARBA" id="ARBA00023136"/>
    </source>
</evidence>
<dbReference type="Gene3D" id="3.40.1110.10">
    <property type="entry name" value="Calcium-transporting ATPase, cytoplasmic domain N"/>
    <property type="match status" value="1"/>
</dbReference>
<sequence length="675" mass="72661">MDKFKAPEVHCTCGHCHDEKEEKHHHHHHDDCCCEHEHHHDGLHADIHCGCGHCHDDEDEHEEKEESKGLELGLLIGSAVLTLVAFILHLTIDINPIALGIMCGIATLACGYETFIEGIKSLFKLKLDETTLLAIAVVAAFCLGEFTEAAFVTLLFQLGEFLEDFAVKKSQKSIESLAEIRPDTAILVTPEGEKEVPAEKVPVGSTILVKPYERIPLDGVICEGSSAIDTSTITGESIPLDGVVGTDVMSSMQNGESVIKITTTKTADNSAASRILKMVQDSQQNKGDSEKFITRFARVYTPIVVVIAILVAVIPTIFGGTFSVWLYRALVCLVASCPCAIVISVPLAFFAGIGGASKRGIMIKGGKYIESVAKADCFVFDKTGTLTNGKIKVTKVTSYGEISENDILKFSATAEEYSAHPIAQAIKQKAKLENVETLKADDYQEKAGNGVTAIIDGKNYTVGHIGLLSEEDKKKVTDDTSVFLLIDGKLVGGITVNDTIRTETPKVLKSLKELGAKDLVMLTGDNKKKAESVAKLTGITKLFSNLLPNEKVKHMEELKKSHKATVFVGDGINDAPVIALADCGVAMGLGSDAAIEASDAVLSDGTLKSLPTMVKTSRRIMNTIRAVITFALVVKALVIVLAIFGIAPMWLGVLSDTGLSMICILYAMRLLKPKD</sequence>
<dbReference type="InterPro" id="IPR018303">
    <property type="entry name" value="ATPase_P-typ_P_site"/>
</dbReference>
<keyword evidence="6 9" id="KW-0472">Membrane</keyword>
<feature type="transmembrane region" description="Helical" evidence="9">
    <location>
        <begin position="299"/>
        <end position="319"/>
    </location>
</feature>
<keyword evidence="5 9" id="KW-1133">Transmembrane helix</keyword>
<gene>
    <name evidence="11" type="ORF">ABFO16_07435</name>
</gene>
<dbReference type="InterPro" id="IPR027256">
    <property type="entry name" value="P-typ_ATPase_IB"/>
</dbReference>
<feature type="transmembrane region" description="Helical" evidence="9">
    <location>
        <begin position="325"/>
        <end position="353"/>
    </location>
</feature>
<comment type="similarity">
    <text evidence="2 9">Belongs to the cation transport ATPase (P-type) (TC 3.A.3) family. Type IB subfamily.</text>
</comment>
<dbReference type="PANTHER" id="PTHR48085:SF5">
    <property type="entry name" value="CADMIUM_ZINC-TRANSPORTING ATPASE HMA4-RELATED"/>
    <property type="match status" value="1"/>
</dbReference>
<organism evidence="11 12">
    <name type="scientific">Ruminococcoides intestinihominis</name>
    <dbReference type="NCBI Taxonomy" id="3133161"/>
    <lineage>
        <taxon>Bacteria</taxon>
        <taxon>Bacillati</taxon>
        <taxon>Bacillota</taxon>
        <taxon>Clostridia</taxon>
        <taxon>Eubacteriales</taxon>
        <taxon>Oscillospiraceae</taxon>
        <taxon>Ruminococcoides</taxon>
    </lineage>
</organism>
<keyword evidence="4 9" id="KW-0812">Transmembrane</keyword>
<feature type="transmembrane region" description="Helical" evidence="9">
    <location>
        <begin position="623"/>
        <end position="644"/>
    </location>
</feature>
<dbReference type="InterPro" id="IPR051014">
    <property type="entry name" value="Cation_Transport_ATPase_IB"/>
</dbReference>
<dbReference type="Pfam" id="PF00702">
    <property type="entry name" value="Hydrolase"/>
    <property type="match status" value="1"/>
</dbReference>
<dbReference type="SUPFAM" id="SSF56784">
    <property type="entry name" value="HAD-like"/>
    <property type="match status" value="1"/>
</dbReference>
<dbReference type="InterPro" id="IPR059000">
    <property type="entry name" value="ATPase_P-type_domA"/>
</dbReference>
<evidence type="ECO:0000256" key="4">
    <source>
        <dbReference type="ARBA" id="ARBA00022692"/>
    </source>
</evidence>
<dbReference type="PROSITE" id="PS01229">
    <property type="entry name" value="COF_2"/>
    <property type="match status" value="1"/>
</dbReference>
<reference evidence="11 12" key="1">
    <citation type="submission" date="2024-03" db="EMBL/GenBank/DDBJ databases">
        <title>Human intestinal bacterial collection.</title>
        <authorList>
            <person name="Pauvert C."/>
            <person name="Hitch T.C.A."/>
            <person name="Clavel T."/>
        </authorList>
    </citation>
    <scope>NUCLEOTIDE SEQUENCE [LARGE SCALE GENOMIC DNA]</scope>
    <source>
        <strain evidence="11 12">CLA-AP-H18</strain>
    </source>
</reference>
<dbReference type="InterPro" id="IPR023299">
    <property type="entry name" value="ATPase_P-typ_cyto_dom_N"/>
</dbReference>
<dbReference type="Pfam" id="PF00122">
    <property type="entry name" value="E1-E2_ATPase"/>
    <property type="match status" value="1"/>
</dbReference>
<dbReference type="EMBL" id="JBBMFI010000028">
    <property type="protein sequence ID" value="MEQ2566069.1"/>
    <property type="molecule type" value="Genomic_DNA"/>
</dbReference>
<feature type="transmembrane region" description="Helical" evidence="9">
    <location>
        <begin position="72"/>
        <end position="91"/>
    </location>
</feature>
<keyword evidence="9" id="KW-0479">Metal-binding</keyword>
<dbReference type="InterPro" id="IPR008250">
    <property type="entry name" value="ATPase_P-typ_transduc_dom_A_sf"/>
</dbReference>
<dbReference type="NCBIfam" id="TIGR01525">
    <property type="entry name" value="ATPase-IB_hvy"/>
    <property type="match status" value="1"/>
</dbReference>
<dbReference type="PROSITE" id="PS00154">
    <property type="entry name" value="ATPASE_E1_E2"/>
    <property type="match status" value="1"/>
</dbReference>
<dbReference type="RefSeq" id="WP_367286365.1">
    <property type="nucleotide sequence ID" value="NZ_JBBMEY010000008.1"/>
</dbReference>
<proteinExistence type="inferred from homology"/>
<evidence type="ECO:0000256" key="9">
    <source>
        <dbReference type="RuleBase" id="RU362081"/>
    </source>
</evidence>
<feature type="transmembrane region" description="Helical" evidence="9">
    <location>
        <begin position="97"/>
        <end position="116"/>
    </location>
</feature>
<dbReference type="NCBIfam" id="TIGR01512">
    <property type="entry name" value="ATPase-IB2_Cd"/>
    <property type="match status" value="1"/>
</dbReference>
<evidence type="ECO:0000313" key="12">
    <source>
        <dbReference type="Proteomes" id="UP001478133"/>
    </source>
</evidence>
<evidence type="ECO:0000313" key="11">
    <source>
        <dbReference type="EMBL" id="MEQ2566069.1"/>
    </source>
</evidence>
<evidence type="ECO:0000256" key="1">
    <source>
        <dbReference type="ARBA" id="ARBA00004141"/>
    </source>
</evidence>
<dbReference type="NCBIfam" id="TIGR01494">
    <property type="entry name" value="ATPase_P-type"/>
    <property type="match status" value="1"/>
</dbReference>
<keyword evidence="12" id="KW-1185">Reference proteome</keyword>
<comment type="caution">
    <text evidence="11">The sequence shown here is derived from an EMBL/GenBank/DDBJ whole genome shotgun (WGS) entry which is preliminary data.</text>
</comment>
<evidence type="ECO:0000256" key="8">
    <source>
        <dbReference type="ARBA" id="ARBA00049338"/>
    </source>
</evidence>
<dbReference type="EC" id="7.2.2.21" evidence="7"/>
<dbReference type="Gene3D" id="2.70.150.10">
    <property type="entry name" value="Calcium-transporting ATPase, cytoplasmic transduction domain A"/>
    <property type="match status" value="1"/>
</dbReference>
<dbReference type="InterPro" id="IPR023298">
    <property type="entry name" value="ATPase_P-typ_TM_dom_sf"/>
</dbReference>
<evidence type="ECO:0000256" key="2">
    <source>
        <dbReference type="ARBA" id="ARBA00006024"/>
    </source>
</evidence>
<keyword evidence="9" id="KW-1003">Cell membrane</keyword>
<accession>A0ABV1HVB0</accession>
<dbReference type="InterPro" id="IPR036412">
    <property type="entry name" value="HAD-like_sf"/>
</dbReference>
<feature type="domain" description="P-type ATPase A" evidence="10">
    <location>
        <begin position="181"/>
        <end position="280"/>
    </location>
</feature>
<keyword evidence="9" id="KW-0067">ATP-binding</keyword>
<dbReference type="PANTHER" id="PTHR48085">
    <property type="entry name" value="CADMIUM/ZINC-TRANSPORTING ATPASE HMA2-RELATED"/>
    <property type="match status" value="1"/>
</dbReference>
<evidence type="ECO:0000256" key="7">
    <source>
        <dbReference type="ARBA" id="ARBA00039103"/>
    </source>
</evidence>
<feature type="transmembrane region" description="Helical" evidence="9">
    <location>
        <begin position="650"/>
        <end position="671"/>
    </location>
</feature>
<comment type="catalytic activity">
    <reaction evidence="8">
        <text>Cd(2+)(in) + ATP + H2O = Cd(2+)(out) + ADP + phosphate + H(+)</text>
        <dbReference type="Rhea" id="RHEA:12132"/>
        <dbReference type="ChEBI" id="CHEBI:15377"/>
        <dbReference type="ChEBI" id="CHEBI:15378"/>
        <dbReference type="ChEBI" id="CHEBI:30616"/>
        <dbReference type="ChEBI" id="CHEBI:43474"/>
        <dbReference type="ChEBI" id="CHEBI:48775"/>
        <dbReference type="ChEBI" id="CHEBI:456216"/>
        <dbReference type="EC" id="7.2.2.21"/>
    </reaction>
</comment>
<evidence type="ECO:0000256" key="5">
    <source>
        <dbReference type="ARBA" id="ARBA00022989"/>
    </source>
</evidence>
<dbReference type="Gene3D" id="3.40.50.1000">
    <property type="entry name" value="HAD superfamily/HAD-like"/>
    <property type="match status" value="1"/>
</dbReference>